<dbReference type="AlphaFoldDB" id="A0A562MBC1"/>
<reference evidence="1 2" key="1">
    <citation type="journal article" date="2015" name="Stand. Genomic Sci.">
        <title>Genomic Encyclopedia of Bacterial and Archaeal Type Strains, Phase III: the genomes of soil and plant-associated and newly described type strains.</title>
        <authorList>
            <person name="Whitman W.B."/>
            <person name="Woyke T."/>
            <person name="Klenk H.P."/>
            <person name="Zhou Y."/>
            <person name="Lilburn T.G."/>
            <person name="Beck B.J."/>
            <person name="De Vos P."/>
            <person name="Vandamme P."/>
            <person name="Eisen J.A."/>
            <person name="Garrity G."/>
            <person name="Hugenholtz P."/>
            <person name="Kyrpides N.C."/>
        </authorList>
    </citation>
    <scope>NUCLEOTIDE SEQUENCE [LARGE SCALE GENOMIC DNA]</scope>
    <source>
        <strain evidence="1 2">CGMCC 1.2546</strain>
    </source>
</reference>
<organism evidence="1 2">
    <name type="scientific">Mesorhizobium tianshanense</name>
    <dbReference type="NCBI Taxonomy" id="39844"/>
    <lineage>
        <taxon>Bacteria</taxon>
        <taxon>Pseudomonadati</taxon>
        <taxon>Pseudomonadota</taxon>
        <taxon>Alphaproteobacteria</taxon>
        <taxon>Hyphomicrobiales</taxon>
        <taxon>Phyllobacteriaceae</taxon>
        <taxon>Mesorhizobium</taxon>
    </lineage>
</organism>
<accession>A0A562MBC1</accession>
<dbReference type="Proteomes" id="UP000317122">
    <property type="component" value="Unassembled WGS sequence"/>
</dbReference>
<gene>
    <name evidence="1" type="ORF">IQ26_07577</name>
</gene>
<name>A0A562MBC1_9HYPH</name>
<dbReference type="EMBL" id="VLKT01000111">
    <property type="protein sequence ID" value="TWI17226.1"/>
    <property type="molecule type" value="Genomic_DNA"/>
</dbReference>
<sequence>MTRQSIAEALESAADRIADISRADLQIILRRAALMLRNVAGVPLEPATASAAPHSVKTLGGDTSVMSGVFGVAMAEIILDEAQVIATVGEREAAGVAEHICARARRVAQLRM</sequence>
<comment type="caution">
    <text evidence="1">The sequence shown here is derived from an EMBL/GenBank/DDBJ whole genome shotgun (WGS) entry which is preliminary data.</text>
</comment>
<evidence type="ECO:0000313" key="1">
    <source>
        <dbReference type="EMBL" id="TWI17226.1"/>
    </source>
</evidence>
<evidence type="ECO:0000313" key="2">
    <source>
        <dbReference type="Proteomes" id="UP000317122"/>
    </source>
</evidence>
<keyword evidence="2" id="KW-1185">Reference proteome</keyword>
<protein>
    <submittedName>
        <fullName evidence="1">Uncharacterized protein</fullName>
    </submittedName>
</protein>
<proteinExistence type="predicted"/>